<gene>
    <name evidence="3" type="ordered locus">FBFL15_2861</name>
</gene>
<dbReference type="EMBL" id="FQ859183">
    <property type="protein sequence ID" value="CCB70831.1"/>
    <property type="molecule type" value="Genomic_DNA"/>
</dbReference>
<evidence type="ECO:0000256" key="2">
    <source>
        <dbReference type="SAM" id="Phobius"/>
    </source>
</evidence>
<keyword evidence="2" id="KW-0472">Membrane</keyword>
<proteinExistence type="predicted"/>
<keyword evidence="1" id="KW-0175">Coiled coil</keyword>
<evidence type="ECO:0000313" key="4">
    <source>
        <dbReference type="Proteomes" id="UP000009186"/>
    </source>
</evidence>
<keyword evidence="2 3" id="KW-0812">Transmembrane</keyword>
<feature type="transmembrane region" description="Helical" evidence="2">
    <location>
        <begin position="46"/>
        <end position="73"/>
    </location>
</feature>
<protein>
    <submittedName>
        <fullName evidence="3">Hypothetical transmembrane protein</fullName>
    </submittedName>
</protein>
<dbReference type="KEGG" id="fbr:FBFL15_2861"/>
<reference evidence="3 4" key="1">
    <citation type="journal article" date="2011" name="Appl. Environ. Microbiol.">
        <title>Complete genome sequence of the fish pathogen Flavobacterium branchiophilum.</title>
        <authorList>
            <consortium name="1:IP"/>
            <consortium name="Microbial Evolutionary Genomics,F-75015 Paris"/>
            <consortium name="France 2:CNRS"/>
            <consortium name="URA2171"/>
            <consortium name="F-75015 Paris,France 3:Unite de Virologie et Immunologie Mol."/>
            <consortium name="INRA,78352 Jouy en Josas Cedex"/>
            <consortium name="France. 4:Unite de Mathemathique"/>
            <consortium name="Informatique et Genome,INRA"/>
            <consortium name="78352 Jouy en Josas Cedex"/>
            <consortium name="France. 5:CEA/Genoscope"/>
            <consortium name="Evry"/>
            <consortium name="France"/>
            <person name="Touchon M."/>
            <person name="Barbier P."/>
            <person name="Bernardet J.F."/>
            <person name="Loux V."/>
            <person name="Vacherie B."/>
            <person name="Barbe V."/>
            <person name="Rocha E.P."/>
            <person name="Duchaud E."/>
        </authorList>
    </citation>
    <scope>NUCLEOTIDE SEQUENCE [LARGE SCALE GENOMIC DNA]</scope>
    <source>
        <strain evidence="3 4">FL-15</strain>
    </source>
</reference>
<dbReference type="STRING" id="1034807.FBFL15_2861"/>
<keyword evidence="4" id="KW-1185">Reference proteome</keyword>
<dbReference type="RefSeq" id="WP_014085282.1">
    <property type="nucleotide sequence ID" value="NC_016001.1"/>
</dbReference>
<dbReference type="InterPro" id="IPR029087">
    <property type="entry name" value="Imm17"/>
</dbReference>
<feature type="transmembrane region" description="Helical" evidence="2">
    <location>
        <begin position="147"/>
        <end position="168"/>
    </location>
</feature>
<dbReference type="AlphaFoldDB" id="G2Z5N3"/>
<dbReference type="Proteomes" id="UP000009186">
    <property type="component" value="Chromosome"/>
</dbReference>
<evidence type="ECO:0000256" key="1">
    <source>
        <dbReference type="SAM" id="Coils"/>
    </source>
</evidence>
<sequence>MNFEYHYIYLLFTFFLGIYFSAILLNKDWVLFPGDGKYNFDYFIKIFGRTIVRIFIGTLTLIGIGITFSLFYIQEKKININNLKLNNMNLEDYFEKIRQDPNLAYPILLGIAIFVFIGIIFDWDWIFDPRGNSKLRYHLELWGRKNVRIYSGITFLIIIICLSYIVVFNKK</sequence>
<accession>G2Z5N3</accession>
<evidence type="ECO:0000313" key="3">
    <source>
        <dbReference type="EMBL" id="CCB70831.1"/>
    </source>
</evidence>
<name>G2Z5N3_FLABF</name>
<feature type="transmembrane region" description="Helical" evidence="2">
    <location>
        <begin position="103"/>
        <end position="127"/>
    </location>
</feature>
<feature type="transmembrane region" description="Helical" evidence="2">
    <location>
        <begin position="7"/>
        <end position="26"/>
    </location>
</feature>
<feature type="coiled-coil region" evidence="1">
    <location>
        <begin position="73"/>
        <end position="100"/>
    </location>
</feature>
<keyword evidence="2" id="KW-1133">Transmembrane helix</keyword>
<dbReference type="HOGENOM" id="CLU_1560680_0_0_10"/>
<dbReference type="Pfam" id="PF15562">
    <property type="entry name" value="Imm17"/>
    <property type="match status" value="2"/>
</dbReference>
<organism evidence="3 4">
    <name type="scientific">Flavobacterium branchiophilum (strain FL-15)</name>
    <dbReference type="NCBI Taxonomy" id="1034807"/>
    <lineage>
        <taxon>Bacteria</taxon>
        <taxon>Pseudomonadati</taxon>
        <taxon>Bacteroidota</taxon>
        <taxon>Flavobacteriia</taxon>
        <taxon>Flavobacteriales</taxon>
        <taxon>Flavobacteriaceae</taxon>
        <taxon>Flavobacterium</taxon>
    </lineage>
</organism>